<accession>A0A151R8D1</accession>
<protein>
    <recommendedName>
        <fullName evidence="1">RNase H type-1 domain-containing protein</fullName>
    </recommendedName>
</protein>
<dbReference type="CDD" id="cd06222">
    <property type="entry name" value="RNase_H_like"/>
    <property type="match status" value="1"/>
</dbReference>
<dbReference type="Pfam" id="PF13456">
    <property type="entry name" value="RVT_3"/>
    <property type="match status" value="1"/>
</dbReference>
<dbReference type="AlphaFoldDB" id="A0A151R8D1"/>
<sequence>MSFYGYVGVANNLRAELTTILKGLELAWQQNFSNIMCVSDSLNVVHLILGPLDPFHRYAVTIAKIREFFHRDWRLSLRHSLREGNQCADFLSKLGPNCGLELVVLVDMPAGLKTFIQADIEGTLFLKD</sequence>
<evidence type="ECO:0000313" key="3">
    <source>
        <dbReference type="Proteomes" id="UP000075243"/>
    </source>
</evidence>
<keyword evidence="3" id="KW-1185">Reference proteome</keyword>
<name>A0A151R8D1_CAJCA</name>
<gene>
    <name evidence="2" type="ORF">KK1_040110</name>
</gene>
<dbReference type="GO" id="GO:0004523">
    <property type="term" value="F:RNA-DNA hybrid ribonuclease activity"/>
    <property type="evidence" value="ECO:0007669"/>
    <property type="project" value="InterPro"/>
</dbReference>
<evidence type="ECO:0000259" key="1">
    <source>
        <dbReference type="Pfam" id="PF13456"/>
    </source>
</evidence>
<dbReference type="Proteomes" id="UP000075243">
    <property type="component" value="Unassembled WGS sequence"/>
</dbReference>
<dbReference type="InterPro" id="IPR002156">
    <property type="entry name" value="RNaseH_domain"/>
</dbReference>
<evidence type="ECO:0000313" key="2">
    <source>
        <dbReference type="EMBL" id="KYP38635.1"/>
    </source>
</evidence>
<dbReference type="PANTHER" id="PTHR34023:SF4">
    <property type="entry name" value="RNASE H TYPE-1 DOMAIN-CONTAINING PROTEIN"/>
    <property type="match status" value="1"/>
</dbReference>
<proteinExistence type="predicted"/>
<dbReference type="Gramene" id="C.cajan_40991.t">
    <property type="protein sequence ID" value="C.cajan_40991.t.cds1"/>
    <property type="gene ID" value="C.cajan_40991"/>
</dbReference>
<reference evidence="2" key="1">
    <citation type="journal article" date="2012" name="Nat. Biotechnol.">
        <title>Draft genome sequence of pigeonpea (Cajanus cajan), an orphan legume crop of resource-poor farmers.</title>
        <authorList>
            <person name="Varshney R.K."/>
            <person name="Chen W."/>
            <person name="Li Y."/>
            <person name="Bharti A.K."/>
            <person name="Saxena R.K."/>
            <person name="Schlueter J.A."/>
            <person name="Donoghue M.T."/>
            <person name="Azam S."/>
            <person name="Fan G."/>
            <person name="Whaley A.M."/>
            <person name="Farmer A.D."/>
            <person name="Sheridan J."/>
            <person name="Iwata A."/>
            <person name="Tuteja R."/>
            <person name="Penmetsa R.V."/>
            <person name="Wu W."/>
            <person name="Upadhyaya H.D."/>
            <person name="Yang S.P."/>
            <person name="Shah T."/>
            <person name="Saxena K.B."/>
            <person name="Michael T."/>
            <person name="McCombie W.R."/>
            <person name="Yang B."/>
            <person name="Zhang G."/>
            <person name="Yang H."/>
            <person name="Wang J."/>
            <person name="Spillane C."/>
            <person name="Cook D.R."/>
            <person name="May G.D."/>
            <person name="Xu X."/>
            <person name="Jackson S.A."/>
        </authorList>
    </citation>
    <scope>NUCLEOTIDE SEQUENCE [LARGE SCALE GENOMIC DNA]</scope>
</reference>
<dbReference type="EMBL" id="KQ483982">
    <property type="protein sequence ID" value="KYP38635.1"/>
    <property type="molecule type" value="Genomic_DNA"/>
</dbReference>
<dbReference type="Gene3D" id="3.30.420.10">
    <property type="entry name" value="Ribonuclease H-like superfamily/Ribonuclease H"/>
    <property type="match status" value="1"/>
</dbReference>
<dbReference type="InterPro" id="IPR012337">
    <property type="entry name" value="RNaseH-like_sf"/>
</dbReference>
<dbReference type="PANTHER" id="PTHR34023">
    <property type="entry name" value="RNASE H DOMAIN-CONTAINING PROTEIN"/>
    <property type="match status" value="1"/>
</dbReference>
<organism evidence="2 3">
    <name type="scientific">Cajanus cajan</name>
    <name type="common">Pigeon pea</name>
    <name type="synonym">Cajanus indicus</name>
    <dbReference type="NCBI Taxonomy" id="3821"/>
    <lineage>
        <taxon>Eukaryota</taxon>
        <taxon>Viridiplantae</taxon>
        <taxon>Streptophyta</taxon>
        <taxon>Embryophyta</taxon>
        <taxon>Tracheophyta</taxon>
        <taxon>Spermatophyta</taxon>
        <taxon>Magnoliopsida</taxon>
        <taxon>eudicotyledons</taxon>
        <taxon>Gunneridae</taxon>
        <taxon>Pentapetalae</taxon>
        <taxon>rosids</taxon>
        <taxon>fabids</taxon>
        <taxon>Fabales</taxon>
        <taxon>Fabaceae</taxon>
        <taxon>Papilionoideae</taxon>
        <taxon>50 kb inversion clade</taxon>
        <taxon>NPAAA clade</taxon>
        <taxon>indigoferoid/millettioid clade</taxon>
        <taxon>Phaseoleae</taxon>
        <taxon>Cajanus</taxon>
    </lineage>
</organism>
<dbReference type="GO" id="GO:0003676">
    <property type="term" value="F:nucleic acid binding"/>
    <property type="evidence" value="ECO:0007669"/>
    <property type="project" value="InterPro"/>
</dbReference>
<dbReference type="OMA" id="NICHVFF"/>
<dbReference type="SUPFAM" id="SSF53098">
    <property type="entry name" value="Ribonuclease H-like"/>
    <property type="match status" value="1"/>
</dbReference>
<feature type="domain" description="RNase H type-1" evidence="1">
    <location>
        <begin position="10"/>
        <end position="93"/>
    </location>
</feature>
<dbReference type="InterPro" id="IPR044730">
    <property type="entry name" value="RNase_H-like_dom_plant"/>
</dbReference>
<dbReference type="InterPro" id="IPR036397">
    <property type="entry name" value="RNaseH_sf"/>
</dbReference>